<feature type="transmembrane region" description="Helical" evidence="8">
    <location>
        <begin position="750"/>
        <end position="774"/>
    </location>
</feature>
<keyword evidence="4 8" id="KW-0812">Transmembrane</keyword>
<evidence type="ECO:0000259" key="12">
    <source>
        <dbReference type="Pfam" id="PF14703"/>
    </source>
</evidence>
<feature type="compositionally biased region" description="Basic and acidic residues" evidence="7">
    <location>
        <begin position="293"/>
        <end position="304"/>
    </location>
</feature>
<evidence type="ECO:0000259" key="11">
    <source>
        <dbReference type="Pfam" id="PF13967"/>
    </source>
</evidence>
<feature type="transmembrane region" description="Helical" evidence="8">
    <location>
        <begin position="997"/>
        <end position="1017"/>
    </location>
</feature>
<dbReference type="Pfam" id="PF02714">
    <property type="entry name" value="RSN1_7TM"/>
    <property type="match status" value="1"/>
</dbReference>
<evidence type="ECO:0000256" key="5">
    <source>
        <dbReference type="ARBA" id="ARBA00022989"/>
    </source>
</evidence>
<dbReference type="AlphaFoldDB" id="A0A2A9PF62"/>
<name>A0A2A9PF62_OPHUN</name>
<keyword evidence="3" id="KW-0813">Transport</keyword>
<feature type="transmembrane region" description="Helical" evidence="8">
    <location>
        <begin position="36"/>
        <end position="62"/>
    </location>
</feature>
<sequence length="1189" mass="134346">MADVTNSFQPPSSVHGLGLYRRDDDPTSKAQSSRNISITAFVTALNTAIIVCVVQILIFVLLRNRLARIFKPRTYLVPERERTDPPPANAFAMLRQLVMYDDRKIINKCGLDAYFFLRYLKTLLVIFIPICSIVLPILIPINFIGGKGHQVDAKPGRANNSTPSGLDTLAWGNVSPQHTSRYAAHLILAICVVIWVCTVFFFEMRVYIKVRQDYLTSAEHRLRASATTVLVNAIPDKWLTVDALMGLFDVFPGGVRNVWLNRDLTKLLDKIDQRGRVHSMLESAETDLIKDAKKAQLKQRDSQEKKKRKQQNIKAPSKQERAARNAQHDAEASRLANSGEGTNAGSQDNTMDSTLLSASLDMSDRVSHELETVPEEGWKHTGSFATHGVKKSLSKVGRGVRGAATKASNEVSSSLSRSHGFMPTVSASEQKTPLHSSGSTRAYNSAEQEQVTHLASKSLDTARTHSRSASAASEMSTTTSHRNSQMTAPANTVRKLASIDDMYVQERTRFWQFWKPPSGAYTSPVPQGETPRESMEERSSKEMSSWQRIKTSLPFMGEDEEKVEYPLAHAPDLKPDADEGAEWAKYIKTKNRPTHRLPPFGVNWLPGLPWFNKKVDSIYWCREELARLNLEIEEDQKHPERFPLMRSAFIQFNHQVAAHMACQSVVHHIPRQMAPRMNEISPQDVMWENMALSWWQAWLRSAIVIILVSAMILLWTPLVAWTAVLSQLDKTLRQVGWLGPFENSPQAMNIIKGLSGVLPAIFLAVVLLLAPMLLRLLATFKGAKTGAQRSEFVQVFFFIFLFVQVFLVVSIASFFSKSVLGFVKDLGQRLQSVTEVLDILALNLPASANYFFSYMILQGMSTSAGTLLQVASLFIWFVVAPMLDNTPRNKWSRNTTLKQVEWDSLFPVYTNFACIGLVYCVTAPLISIFVVITFSLLWVAQRYTMLYVCRFETDTGGVLYPRAINQTFTGLYFMELCMAGLFLIVQNEKEKRTCTAHGVVMIVVFLLTALYQILLNVSFSPLLRYLPITFEDEAVLRDEAFQRAQDLRFSTARDEARQDVSVDSKGRESEVRLSFGDYRRRQRQRDLEDQRAIGDALYGGVPDDIEDLTPEQRDALTRHAFHHYALRARRPTVWIPRDDLGVSDDEIQRTREYSENIWISNEGTALDSKVRVVYGKNPPDFSEADIINL</sequence>
<feature type="domain" description="10TM putative phosphate transporter extracellular tail" evidence="10">
    <location>
        <begin position="1103"/>
        <end position="1180"/>
    </location>
</feature>
<feature type="compositionally biased region" description="Polar residues" evidence="7">
    <location>
        <begin position="406"/>
        <end position="417"/>
    </location>
</feature>
<feature type="domain" description="CSC1/OSCA1-like N-terminal transmembrane" evidence="11">
    <location>
        <begin position="40"/>
        <end position="203"/>
    </location>
</feature>
<evidence type="ECO:0000256" key="3">
    <source>
        <dbReference type="ARBA" id="ARBA00022448"/>
    </source>
</evidence>
<keyword evidence="6 8" id="KW-0472">Membrane</keyword>
<feature type="compositionally biased region" description="Polar residues" evidence="7">
    <location>
        <begin position="425"/>
        <end position="459"/>
    </location>
</feature>
<evidence type="ECO:0000259" key="9">
    <source>
        <dbReference type="Pfam" id="PF02714"/>
    </source>
</evidence>
<dbReference type="GO" id="GO:0005886">
    <property type="term" value="C:plasma membrane"/>
    <property type="evidence" value="ECO:0007669"/>
    <property type="project" value="TreeGrafter"/>
</dbReference>
<organism evidence="13 14">
    <name type="scientific">Ophiocordyceps unilateralis</name>
    <name type="common">Zombie-ant fungus</name>
    <name type="synonym">Torrubia unilateralis</name>
    <dbReference type="NCBI Taxonomy" id="268505"/>
    <lineage>
        <taxon>Eukaryota</taxon>
        <taxon>Fungi</taxon>
        <taxon>Dikarya</taxon>
        <taxon>Ascomycota</taxon>
        <taxon>Pezizomycotina</taxon>
        <taxon>Sordariomycetes</taxon>
        <taxon>Hypocreomycetidae</taxon>
        <taxon>Hypocreales</taxon>
        <taxon>Ophiocordycipitaceae</taxon>
        <taxon>Ophiocordyceps</taxon>
    </lineage>
</organism>
<feature type="region of interest" description="Disordered" evidence="7">
    <location>
        <begin position="521"/>
        <end position="543"/>
    </location>
</feature>
<dbReference type="GO" id="GO:0005227">
    <property type="term" value="F:calcium-activated cation channel activity"/>
    <property type="evidence" value="ECO:0007669"/>
    <property type="project" value="InterPro"/>
</dbReference>
<evidence type="ECO:0000256" key="7">
    <source>
        <dbReference type="SAM" id="MobiDB-lite"/>
    </source>
</evidence>
<feature type="transmembrane region" description="Helical" evidence="8">
    <location>
        <begin position="795"/>
        <end position="816"/>
    </location>
</feature>
<feature type="transmembrane region" description="Helical" evidence="8">
    <location>
        <begin position="702"/>
        <end position="724"/>
    </location>
</feature>
<feature type="compositionally biased region" description="Polar residues" evidence="7">
    <location>
        <begin position="481"/>
        <end position="490"/>
    </location>
</feature>
<evidence type="ECO:0008006" key="15">
    <source>
        <dbReference type="Google" id="ProtNLM"/>
    </source>
</evidence>
<evidence type="ECO:0000313" key="14">
    <source>
        <dbReference type="Proteomes" id="UP000037136"/>
    </source>
</evidence>
<feature type="domain" description="CSC1/OSCA1-like 7TM region" evidence="9">
    <location>
        <begin position="700"/>
        <end position="982"/>
    </location>
</feature>
<dbReference type="InterPro" id="IPR003864">
    <property type="entry name" value="CSC1/OSCA1-like_7TM"/>
</dbReference>
<dbReference type="Proteomes" id="UP000037136">
    <property type="component" value="Unassembled WGS sequence"/>
</dbReference>
<evidence type="ECO:0000259" key="10">
    <source>
        <dbReference type="Pfam" id="PF12621"/>
    </source>
</evidence>
<dbReference type="InterPro" id="IPR045122">
    <property type="entry name" value="Csc1-like"/>
</dbReference>
<feature type="compositionally biased region" description="Basic and acidic residues" evidence="7">
    <location>
        <begin position="530"/>
        <end position="541"/>
    </location>
</feature>
<dbReference type="PANTHER" id="PTHR13018">
    <property type="entry name" value="PROBABLE MEMBRANE PROTEIN DUF221-RELATED"/>
    <property type="match status" value="1"/>
</dbReference>
<feature type="compositionally biased region" description="Basic and acidic residues" evidence="7">
    <location>
        <begin position="317"/>
        <end position="332"/>
    </location>
</feature>
<dbReference type="OrthoDB" id="1076608at2759"/>
<feature type="transmembrane region" description="Helical" evidence="8">
    <location>
        <begin position="908"/>
        <end position="940"/>
    </location>
</feature>
<protein>
    <recommendedName>
        <fullName evidence="15">CSC1/OSCA1-like 7TM region domain-containing protein</fullName>
    </recommendedName>
</protein>
<keyword evidence="5 8" id="KW-1133">Transmembrane helix</keyword>
<dbReference type="PANTHER" id="PTHR13018:SF20">
    <property type="entry name" value="SPORULATION-SPECIFIC PROTEIN 75"/>
    <property type="match status" value="1"/>
</dbReference>
<feature type="region of interest" description="Disordered" evidence="7">
    <location>
        <begin position="1"/>
        <end position="30"/>
    </location>
</feature>
<dbReference type="InterPro" id="IPR032880">
    <property type="entry name" value="CSC1/OSCA1-like_N"/>
</dbReference>
<dbReference type="Pfam" id="PF12621">
    <property type="entry name" value="PHM7_ext"/>
    <property type="match status" value="1"/>
</dbReference>
<evidence type="ECO:0000256" key="2">
    <source>
        <dbReference type="ARBA" id="ARBA00007779"/>
    </source>
</evidence>
<comment type="caution">
    <text evidence="13">The sequence shown here is derived from an EMBL/GenBank/DDBJ whole genome shotgun (WGS) entry which is preliminary data.</text>
</comment>
<feature type="compositionally biased region" description="Polar residues" evidence="7">
    <location>
        <begin position="335"/>
        <end position="351"/>
    </location>
</feature>
<feature type="compositionally biased region" description="Low complexity" evidence="7">
    <location>
        <begin position="467"/>
        <end position="480"/>
    </location>
</feature>
<comment type="similarity">
    <text evidence="2">Belongs to the CSC1 (TC 1.A.17) family.</text>
</comment>
<feature type="region of interest" description="Disordered" evidence="7">
    <location>
        <begin position="379"/>
        <end position="492"/>
    </location>
</feature>
<dbReference type="Pfam" id="PF13967">
    <property type="entry name" value="RSN1_TM"/>
    <property type="match status" value="1"/>
</dbReference>
<feature type="transmembrane region" description="Helical" evidence="8">
    <location>
        <begin position="864"/>
        <end position="883"/>
    </location>
</feature>
<evidence type="ECO:0000313" key="13">
    <source>
        <dbReference type="EMBL" id="PFH59476.1"/>
    </source>
</evidence>
<dbReference type="InterPro" id="IPR027815">
    <property type="entry name" value="CSC1/OSCA1-like_cyt"/>
</dbReference>
<feature type="compositionally biased region" description="Polar residues" evidence="7">
    <location>
        <begin position="1"/>
        <end position="12"/>
    </location>
</feature>
<feature type="transmembrane region" description="Helical" evidence="8">
    <location>
        <begin position="123"/>
        <end position="145"/>
    </location>
</feature>
<evidence type="ECO:0000256" key="4">
    <source>
        <dbReference type="ARBA" id="ARBA00022692"/>
    </source>
</evidence>
<evidence type="ECO:0000256" key="1">
    <source>
        <dbReference type="ARBA" id="ARBA00004141"/>
    </source>
</evidence>
<evidence type="ECO:0000256" key="8">
    <source>
        <dbReference type="SAM" id="Phobius"/>
    </source>
</evidence>
<comment type="subcellular location">
    <subcellularLocation>
        <location evidence="1">Membrane</location>
        <topology evidence="1">Multi-pass membrane protein</topology>
    </subcellularLocation>
</comment>
<reference evidence="13 14" key="2">
    <citation type="journal article" date="2017" name="Sci. Rep.">
        <title>Ant-infecting Ophiocordyceps genomes reveal a high diversity of potential behavioral manipulation genes and a possible major role for enterotoxins.</title>
        <authorList>
            <person name="de Bekker C."/>
            <person name="Ohm R.A."/>
            <person name="Evans H.C."/>
            <person name="Brachmann A."/>
            <person name="Hughes D.P."/>
        </authorList>
    </citation>
    <scope>NUCLEOTIDE SEQUENCE [LARGE SCALE GENOMIC DNA]</scope>
    <source>
        <strain evidence="13 14">SC16a</strain>
    </source>
</reference>
<gene>
    <name evidence="13" type="ORF">XA68_12285</name>
</gene>
<proteinExistence type="inferred from homology"/>
<feature type="transmembrane region" description="Helical" evidence="8">
    <location>
        <begin position="182"/>
        <end position="202"/>
    </location>
</feature>
<feature type="region of interest" description="Disordered" evidence="7">
    <location>
        <begin position="293"/>
        <end position="351"/>
    </location>
</feature>
<dbReference type="EMBL" id="LAZP02000196">
    <property type="protein sequence ID" value="PFH59476.1"/>
    <property type="molecule type" value="Genomic_DNA"/>
</dbReference>
<dbReference type="Pfam" id="PF14703">
    <property type="entry name" value="PHM7_cyt"/>
    <property type="match status" value="2"/>
</dbReference>
<feature type="domain" description="CSC1/OSCA1-like cytosolic" evidence="12">
    <location>
        <begin position="227"/>
        <end position="299"/>
    </location>
</feature>
<evidence type="ECO:0000256" key="6">
    <source>
        <dbReference type="ARBA" id="ARBA00023136"/>
    </source>
</evidence>
<feature type="domain" description="CSC1/OSCA1-like cytosolic" evidence="12">
    <location>
        <begin position="582"/>
        <end position="689"/>
    </location>
</feature>
<reference evidence="13 14" key="1">
    <citation type="journal article" date="2015" name="BMC Genomics">
        <title>Gene expression during zombie ant biting behavior reflects the complexity underlying fungal parasitic behavioral manipulation.</title>
        <authorList>
            <person name="de Bekker C."/>
            <person name="Ohm R.A."/>
            <person name="Loreto R.G."/>
            <person name="Sebastian A."/>
            <person name="Albert I."/>
            <person name="Merrow M."/>
            <person name="Brachmann A."/>
            <person name="Hughes D.P."/>
        </authorList>
    </citation>
    <scope>NUCLEOTIDE SEQUENCE [LARGE SCALE GENOMIC DNA]</scope>
    <source>
        <strain evidence="13 14">SC16a</strain>
    </source>
</reference>
<keyword evidence="14" id="KW-1185">Reference proteome</keyword>
<feature type="transmembrane region" description="Helical" evidence="8">
    <location>
        <begin position="968"/>
        <end position="985"/>
    </location>
</feature>
<dbReference type="InterPro" id="IPR022257">
    <property type="entry name" value="PHM7_ext"/>
</dbReference>
<accession>A0A2A9PF62</accession>